<sequence length="99" mass="10897">MNSNNNNIEKQHVDEVMTTIAPNPADGIITVNIDNPTGTLKTTTCELVIINLSGVQVHRESVQLNVPKEIKVDRLKSGMYICKIVADGRVVSAKKLEIR</sequence>
<dbReference type="Proteomes" id="UP000323632">
    <property type="component" value="Unassembled WGS sequence"/>
</dbReference>
<protein>
    <submittedName>
        <fullName evidence="2">T9SS type A sorting domain-containing protein</fullName>
    </submittedName>
</protein>
<dbReference type="EMBL" id="VWSH01000004">
    <property type="protein sequence ID" value="KAA5532407.1"/>
    <property type="molecule type" value="Genomic_DNA"/>
</dbReference>
<dbReference type="Pfam" id="PF18962">
    <property type="entry name" value="Por_Secre_tail"/>
    <property type="match status" value="1"/>
</dbReference>
<organism evidence="2 3">
    <name type="scientific">Taibaiella lutea</name>
    <dbReference type="NCBI Taxonomy" id="2608001"/>
    <lineage>
        <taxon>Bacteria</taxon>
        <taxon>Pseudomonadati</taxon>
        <taxon>Bacteroidota</taxon>
        <taxon>Chitinophagia</taxon>
        <taxon>Chitinophagales</taxon>
        <taxon>Chitinophagaceae</taxon>
        <taxon>Taibaiella</taxon>
    </lineage>
</organism>
<dbReference type="NCBIfam" id="TIGR04183">
    <property type="entry name" value="Por_Secre_tail"/>
    <property type="match status" value="1"/>
</dbReference>
<evidence type="ECO:0000259" key="1">
    <source>
        <dbReference type="Pfam" id="PF18962"/>
    </source>
</evidence>
<gene>
    <name evidence="2" type="ORF">F0919_16585</name>
</gene>
<name>A0A5M6CB99_9BACT</name>
<proteinExistence type="predicted"/>
<keyword evidence="3" id="KW-1185">Reference proteome</keyword>
<reference evidence="2 3" key="1">
    <citation type="submission" date="2019-09" db="EMBL/GenBank/DDBJ databases">
        <title>Genome sequence and assembly of Taibaiella sp.</title>
        <authorList>
            <person name="Chhetri G."/>
        </authorList>
    </citation>
    <scope>NUCLEOTIDE SEQUENCE [LARGE SCALE GENOMIC DNA]</scope>
    <source>
        <strain evidence="2 3">KVB11</strain>
    </source>
</reference>
<comment type="caution">
    <text evidence="2">The sequence shown here is derived from an EMBL/GenBank/DDBJ whole genome shotgun (WGS) entry which is preliminary data.</text>
</comment>
<feature type="domain" description="Secretion system C-terminal sorting" evidence="1">
    <location>
        <begin position="21"/>
        <end position="96"/>
    </location>
</feature>
<evidence type="ECO:0000313" key="3">
    <source>
        <dbReference type="Proteomes" id="UP000323632"/>
    </source>
</evidence>
<dbReference type="InterPro" id="IPR026444">
    <property type="entry name" value="Secre_tail"/>
</dbReference>
<accession>A0A5M6CB99</accession>
<evidence type="ECO:0000313" key="2">
    <source>
        <dbReference type="EMBL" id="KAA5532407.1"/>
    </source>
</evidence>
<dbReference type="AlphaFoldDB" id="A0A5M6CB99"/>
<dbReference type="RefSeq" id="WP_150033910.1">
    <property type="nucleotide sequence ID" value="NZ_VWSH01000004.1"/>
</dbReference>